<dbReference type="STRING" id="947013.SAMN04488109_3539"/>
<dbReference type="OrthoDB" id="1357554at2"/>
<keyword evidence="1" id="KW-0812">Transmembrane</keyword>
<proteinExistence type="predicted"/>
<feature type="transmembrane region" description="Helical" evidence="1">
    <location>
        <begin position="144"/>
        <end position="166"/>
    </location>
</feature>
<accession>A0A1M5RRH3</accession>
<dbReference type="RefSeq" id="WP_073136486.1">
    <property type="nucleotide sequence ID" value="NZ_FQWQ01000002.1"/>
</dbReference>
<keyword evidence="1" id="KW-1133">Transmembrane helix</keyword>
<dbReference type="EMBL" id="FQWQ01000002">
    <property type="protein sequence ID" value="SHH28912.1"/>
    <property type="molecule type" value="Genomic_DNA"/>
</dbReference>
<protein>
    <submittedName>
        <fullName evidence="2">Uncharacterized protein</fullName>
    </submittedName>
</protein>
<dbReference type="Proteomes" id="UP000184212">
    <property type="component" value="Unassembled WGS sequence"/>
</dbReference>
<evidence type="ECO:0000313" key="3">
    <source>
        <dbReference type="Proteomes" id="UP000184212"/>
    </source>
</evidence>
<feature type="transmembrane region" description="Helical" evidence="1">
    <location>
        <begin position="43"/>
        <end position="63"/>
    </location>
</feature>
<feature type="transmembrane region" description="Helical" evidence="1">
    <location>
        <begin position="12"/>
        <end position="31"/>
    </location>
</feature>
<name>A0A1M5RRH3_9BACT</name>
<keyword evidence="3" id="KW-1185">Reference proteome</keyword>
<evidence type="ECO:0000313" key="2">
    <source>
        <dbReference type="EMBL" id="SHH28912.1"/>
    </source>
</evidence>
<sequence>MEDAICLVNQFIVLDLFIGYGVYSLLVFPFFKRSQWIGKLDDAANKVIAGCGLIYLASFFIMVNLTPPPQVSDARYWWALWIQPILWLFATQLVRIDSVKRSILARIAISLVLIFSFERFVIIVTSFHRDYVPSGWASSAGSDMIPAIVLGLTLKGMIFCAVAYGYRYLERKLKRPDPVNP</sequence>
<dbReference type="AlphaFoldDB" id="A0A1M5RRH3"/>
<keyword evidence="1" id="KW-0472">Membrane</keyword>
<feature type="transmembrane region" description="Helical" evidence="1">
    <location>
        <begin position="103"/>
        <end position="124"/>
    </location>
</feature>
<evidence type="ECO:0000256" key="1">
    <source>
        <dbReference type="SAM" id="Phobius"/>
    </source>
</evidence>
<reference evidence="2 3" key="1">
    <citation type="submission" date="2016-11" db="EMBL/GenBank/DDBJ databases">
        <authorList>
            <person name="Jaros S."/>
            <person name="Januszkiewicz K."/>
            <person name="Wedrychowicz H."/>
        </authorList>
    </citation>
    <scope>NUCLEOTIDE SEQUENCE [LARGE SCALE GENOMIC DNA]</scope>
    <source>
        <strain evidence="2 3">DSM 24574</strain>
    </source>
</reference>
<organism evidence="2 3">
    <name type="scientific">Chryseolinea serpens</name>
    <dbReference type="NCBI Taxonomy" id="947013"/>
    <lineage>
        <taxon>Bacteria</taxon>
        <taxon>Pseudomonadati</taxon>
        <taxon>Bacteroidota</taxon>
        <taxon>Cytophagia</taxon>
        <taxon>Cytophagales</taxon>
        <taxon>Fulvivirgaceae</taxon>
        <taxon>Chryseolinea</taxon>
    </lineage>
</organism>
<feature type="transmembrane region" description="Helical" evidence="1">
    <location>
        <begin position="75"/>
        <end position="96"/>
    </location>
</feature>
<gene>
    <name evidence="2" type="ORF">SAMN04488109_3539</name>
</gene>